<dbReference type="GO" id="GO:0005737">
    <property type="term" value="C:cytoplasm"/>
    <property type="evidence" value="ECO:0007669"/>
    <property type="project" value="TreeGrafter"/>
</dbReference>
<dbReference type="EMBL" id="PKPP01000640">
    <property type="protein sequence ID" value="PWA90305.1"/>
    <property type="molecule type" value="Genomic_DNA"/>
</dbReference>
<dbReference type="InterPro" id="IPR020428">
    <property type="entry name" value="PFA-DSPs"/>
</dbReference>
<keyword evidence="11" id="KW-1185">Reference proteome</keyword>
<dbReference type="InterPro" id="IPR020422">
    <property type="entry name" value="TYR_PHOSPHATASE_DUAL_dom"/>
</dbReference>
<dbReference type="GO" id="GO:0016791">
    <property type="term" value="F:phosphatase activity"/>
    <property type="evidence" value="ECO:0007669"/>
    <property type="project" value="InterPro"/>
</dbReference>
<gene>
    <name evidence="10" type="ORF">CTI12_AA059200</name>
</gene>
<dbReference type="PROSITE" id="PS00383">
    <property type="entry name" value="TYR_PHOSPHATASE_1"/>
    <property type="match status" value="1"/>
</dbReference>
<evidence type="ECO:0000256" key="5">
    <source>
        <dbReference type="ARBA" id="ARBA00047562"/>
    </source>
</evidence>
<dbReference type="AlphaFoldDB" id="A0A2U1PX48"/>
<evidence type="ECO:0000259" key="9">
    <source>
        <dbReference type="PROSITE" id="PS50108"/>
    </source>
</evidence>
<dbReference type="SUPFAM" id="SSF52799">
    <property type="entry name" value="(Phosphotyrosine protein) phosphatases II"/>
    <property type="match status" value="1"/>
</dbReference>
<protein>
    <recommendedName>
        <fullName evidence="1">diphosphoinositol-polyphosphate diphosphatase</fullName>
        <ecNumber evidence="1">3.6.1.52</ecNumber>
    </recommendedName>
</protein>
<evidence type="ECO:0000256" key="7">
    <source>
        <dbReference type="ARBA" id="ARBA00048424"/>
    </source>
</evidence>
<keyword evidence="2" id="KW-0378">Hydrolase</keyword>
<evidence type="ECO:0000256" key="3">
    <source>
        <dbReference type="ARBA" id="ARBA00044949"/>
    </source>
</evidence>
<dbReference type="PROSITE" id="PS50054">
    <property type="entry name" value="TYR_PHOSPHATASE_DUAL"/>
    <property type="match status" value="1"/>
</dbReference>
<dbReference type="Gene3D" id="3.90.190.10">
    <property type="entry name" value="Protein tyrosine phosphatase superfamily"/>
    <property type="match status" value="1"/>
</dbReference>
<dbReference type="OrthoDB" id="6375174at2759"/>
<comment type="caution">
    <text evidence="10">The sequence shown here is derived from an EMBL/GenBank/DDBJ whole genome shotgun (WGS) entry which is preliminary data.</text>
</comment>
<dbReference type="PROSITE" id="PS50108">
    <property type="entry name" value="CRIB"/>
    <property type="match status" value="1"/>
</dbReference>
<comment type="catalytic activity">
    <reaction evidence="6">
        <text>1,5-bis(diphospho)-1D-myo-inositol 2,3,4,6-tetrakisphosphate + H2O = 1-diphospho-1D-myo-inositol 2,3,4,5,6-pentakisphosphate + phosphate + 2 H(+)</text>
        <dbReference type="Rhea" id="RHEA:79699"/>
        <dbReference type="ChEBI" id="CHEBI:15377"/>
        <dbReference type="ChEBI" id="CHEBI:15378"/>
        <dbReference type="ChEBI" id="CHEBI:43474"/>
        <dbReference type="ChEBI" id="CHEBI:74946"/>
        <dbReference type="ChEBI" id="CHEBI:77983"/>
        <dbReference type="EC" id="3.6.1.52"/>
    </reaction>
    <physiologicalReaction direction="left-to-right" evidence="6">
        <dbReference type="Rhea" id="RHEA:79700"/>
    </physiologicalReaction>
</comment>
<reference evidence="10 11" key="1">
    <citation type="journal article" date="2018" name="Mol. Plant">
        <title>The genome of Artemisia annua provides insight into the evolution of Asteraceae family and artemisinin biosynthesis.</title>
        <authorList>
            <person name="Shen Q."/>
            <person name="Zhang L."/>
            <person name="Liao Z."/>
            <person name="Wang S."/>
            <person name="Yan T."/>
            <person name="Shi P."/>
            <person name="Liu M."/>
            <person name="Fu X."/>
            <person name="Pan Q."/>
            <person name="Wang Y."/>
            <person name="Lv Z."/>
            <person name="Lu X."/>
            <person name="Zhang F."/>
            <person name="Jiang W."/>
            <person name="Ma Y."/>
            <person name="Chen M."/>
            <person name="Hao X."/>
            <person name="Li L."/>
            <person name="Tang Y."/>
            <person name="Lv G."/>
            <person name="Zhou Y."/>
            <person name="Sun X."/>
            <person name="Brodelius P.E."/>
            <person name="Rose J.K.C."/>
            <person name="Tang K."/>
        </authorList>
    </citation>
    <scope>NUCLEOTIDE SEQUENCE [LARGE SCALE GENOMIC DNA]</scope>
    <source>
        <strain evidence="11">cv. Huhao1</strain>
        <tissue evidence="10">Leaf</tissue>
    </source>
</reference>
<dbReference type="Pfam" id="PF03162">
    <property type="entry name" value="Y_phosphatase2"/>
    <property type="match status" value="1"/>
</dbReference>
<sequence length="335" mass="38440">MIKGLSKSPTLSKPNIYIGFHRFTRTIKSLSQSLVFKEEMEEAEMEMEIGLPTDVKHVTHIGFDDPLAHGTKKSNQMVVSEFLSHYHDSTTQYEQCATHVPIDATHGKESVNDGGDDTGEPFVPPINFANVEDRIYRSGFPQPSNFPFLETLQLRSVINLCPEPYPRENLEFLRAHKIQLFQFGIDGTREPSVDVLRNSINEALKFLIDVRNHPVLIHCKRGKHRTGCVVGSLRKLQNWCLSSVLEEYKHYAGVKSRDTDLKFLETYDVRYLRECLQTIICQYHGYGSKKRRLLSGEEVTHKSQITSFRSSTEVRFYNHTTIDATPFTRENLSRG</sequence>
<evidence type="ECO:0000259" key="8">
    <source>
        <dbReference type="PROSITE" id="PS50054"/>
    </source>
</evidence>
<accession>A0A2U1PX48</accession>
<proteinExistence type="inferred from homology"/>
<dbReference type="Proteomes" id="UP000245207">
    <property type="component" value="Unassembled WGS sequence"/>
</dbReference>
<dbReference type="PRINTS" id="PR01911">
    <property type="entry name" value="PFDSPHPHTASE"/>
</dbReference>
<comment type="catalytic activity">
    <reaction evidence="4">
        <text>5-diphospho-1D-myo-inositol 1,2,3,4,6-pentakisphosphate + H2O = 1D-myo-inositol hexakisphosphate + phosphate + H(+)</text>
        <dbReference type="Rhea" id="RHEA:22384"/>
        <dbReference type="ChEBI" id="CHEBI:15377"/>
        <dbReference type="ChEBI" id="CHEBI:15378"/>
        <dbReference type="ChEBI" id="CHEBI:43474"/>
        <dbReference type="ChEBI" id="CHEBI:58130"/>
        <dbReference type="ChEBI" id="CHEBI:58628"/>
        <dbReference type="EC" id="3.6.1.52"/>
    </reaction>
    <physiologicalReaction direction="left-to-right" evidence="4">
        <dbReference type="Rhea" id="RHEA:22385"/>
    </physiologicalReaction>
</comment>
<dbReference type="CDD" id="cd00132">
    <property type="entry name" value="CRIB"/>
    <property type="match status" value="1"/>
</dbReference>
<evidence type="ECO:0000313" key="11">
    <source>
        <dbReference type="Proteomes" id="UP000245207"/>
    </source>
</evidence>
<dbReference type="STRING" id="35608.A0A2U1PX48"/>
<dbReference type="EC" id="3.6.1.52" evidence="1"/>
<evidence type="ECO:0000256" key="6">
    <source>
        <dbReference type="ARBA" id="ARBA00047927"/>
    </source>
</evidence>
<comment type="catalytic activity">
    <reaction evidence="5">
        <text>3,5-bis(diphospho)-1D-myo-inositol 1,2,4,6-tetrakisphosphate + H2O = 3-diphospho-1D-myo-inositol 1,2,4,5,6-pentakisphosphate + phosphate + 2 H(+)</text>
        <dbReference type="Rhea" id="RHEA:56312"/>
        <dbReference type="ChEBI" id="CHEBI:15377"/>
        <dbReference type="ChEBI" id="CHEBI:15378"/>
        <dbReference type="ChEBI" id="CHEBI:43474"/>
        <dbReference type="ChEBI" id="CHEBI:140372"/>
        <dbReference type="ChEBI" id="CHEBI:140374"/>
        <dbReference type="EC" id="3.6.1.52"/>
    </reaction>
    <physiologicalReaction direction="left-to-right" evidence="5">
        <dbReference type="Rhea" id="RHEA:56313"/>
    </physiologicalReaction>
</comment>
<dbReference type="InterPro" id="IPR004861">
    <property type="entry name" value="Siw14-like"/>
</dbReference>
<dbReference type="InterPro" id="IPR016130">
    <property type="entry name" value="Tyr_Pase_AS"/>
</dbReference>
<comment type="similarity">
    <text evidence="3">Belongs to the protein-tyrosine phosphatase family. Atypical dual-specificity phosphatase Siw14-like subfamily.</text>
</comment>
<dbReference type="PANTHER" id="PTHR31126">
    <property type="entry name" value="TYROSINE-PROTEIN PHOSPHATASE"/>
    <property type="match status" value="1"/>
</dbReference>
<dbReference type="InterPro" id="IPR029021">
    <property type="entry name" value="Prot-tyrosine_phosphatase-like"/>
</dbReference>
<dbReference type="InterPro" id="IPR000095">
    <property type="entry name" value="CRIB_dom"/>
</dbReference>
<comment type="catalytic activity">
    <reaction evidence="7">
        <text>6-diphospho-1D-myo-inositol pentakisphosphate + H2O = 1D-myo-inositol hexakisphosphate + phosphate + H(+)</text>
        <dbReference type="Rhea" id="RHEA:79703"/>
        <dbReference type="ChEBI" id="CHEBI:15377"/>
        <dbReference type="ChEBI" id="CHEBI:15378"/>
        <dbReference type="ChEBI" id="CHEBI:43474"/>
        <dbReference type="ChEBI" id="CHEBI:58130"/>
        <dbReference type="ChEBI" id="CHEBI:230534"/>
        <dbReference type="EC" id="3.6.1.52"/>
    </reaction>
    <physiologicalReaction direction="left-to-right" evidence="7">
        <dbReference type="Rhea" id="RHEA:79704"/>
    </physiologicalReaction>
</comment>
<dbReference type="GO" id="GO:0052845">
    <property type="term" value="F:inositol-5-diphosphate-1,2,3,4,6-pentakisphosphate diphosphatase activity"/>
    <property type="evidence" value="ECO:0007669"/>
    <property type="project" value="UniProtKB-ARBA"/>
</dbReference>
<feature type="domain" description="CRIB" evidence="9">
    <location>
        <begin position="49"/>
        <end position="62"/>
    </location>
</feature>
<name>A0A2U1PX48_ARTAN</name>
<evidence type="ECO:0000313" key="10">
    <source>
        <dbReference type="EMBL" id="PWA90305.1"/>
    </source>
</evidence>
<dbReference type="PANTHER" id="PTHR31126:SF46">
    <property type="entry name" value="TYROSINE-PROTEIN PHOSPHATASE DSP5"/>
    <property type="match status" value="1"/>
</dbReference>
<feature type="domain" description="Tyrosine-protein phosphatase" evidence="8">
    <location>
        <begin position="127"/>
        <end position="281"/>
    </location>
</feature>
<evidence type="ECO:0000256" key="2">
    <source>
        <dbReference type="ARBA" id="ARBA00022801"/>
    </source>
</evidence>
<dbReference type="FunFam" id="3.90.190.10:FF:000024">
    <property type="entry name" value="probable tyrosine-protein phosphatase At1g05000"/>
    <property type="match status" value="1"/>
</dbReference>
<dbReference type="GO" id="GO:0052847">
    <property type="term" value="F:inositol-1,5-bisdiphosphate-2,3,4,6-tetrakisphosphate 5-diphosphatase activity"/>
    <property type="evidence" value="ECO:0007669"/>
    <property type="project" value="UniProtKB-ARBA"/>
</dbReference>
<evidence type="ECO:0000256" key="4">
    <source>
        <dbReference type="ARBA" id="ARBA00047342"/>
    </source>
</evidence>
<organism evidence="10 11">
    <name type="scientific">Artemisia annua</name>
    <name type="common">Sweet wormwood</name>
    <dbReference type="NCBI Taxonomy" id="35608"/>
    <lineage>
        <taxon>Eukaryota</taxon>
        <taxon>Viridiplantae</taxon>
        <taxon>Streptophyta</taxon>
        <taxon>Embryophyta</taxon>
        <taxon>Tracheophyta</taxon>
        <taxon>Spermatophyta</taxon>
        <taxon>Magnoliopsida</taxon>
        <taxon>eudicotyledons</taxon>
        <taxon>Gunneridae</taxon>
        <taxon>Pentapetalae</taxon>
        <taxon>asterids</taxon>
        <taxon>campanulids</taxon>
        <taxon>Asterales</taxon>
        <taxon>Asteraceae</taxon>
        <taxon>Asteroideae</taxon>
        <taxon>Anthemideae</taxon>
        <taxon>Artemisiinae</taxon>
        <taxon>Artemisia</taxon>
    </lineage>
</organism>
<evidence type="ECO:0000256" key="1">
    <source>
        <dbReference type="ARBA" id="ARBA00012527"/>
    </source>
</evidence>